<sequence length="104" mass="11492">MSIAYLVDLDEVKAEVHRNFGLCQDACKLYKIALFVNRPRLPTHLPSPNVATVIPTAILLISILGGARLRGEILQKPLKADTILLELGGAHVDYTEGYNLVQPW</sequence>
<dbReference type="EMBL" id="CM047584">
    <property type="protein sequence ID" value="KAI9912142.1"/>
    <property type="molecule type" value="Genomic_DNA"/>
</dbReference>
<evidence type="ECO:0000313" key="1">
    <source>
        <dbReference type="EMBL" id="KAI9912142.1"/>
    </source>
</evidence>
<gene>
    <name evidence="1" type="ORF">PsorP6_009884</name>
</gene>
<proteinExistence type="predicted"/>
<protein>
    <submittedName>
        <fullName evidence="1">Uncharacterized protein</fullName>
    </submittedName>
</protein>
<organism evidence="1 2">
    <name type="scientific">Peronosclerospora sorghi</name>
    <dbReference type="NCBI Taxonomy" id="230839"/>
    <lineage>
        <taxon>Eukaryota</taxon>
        <taxon>Sar</taxon>
        <taxon>Stramenopiles</taxon>
        <taxon>Oomycota</taxon>
        <taxon>Peronosporomycetes</taxon>
        <taxon>Peronosporales</taxon>
        <taxon>Peronosporaceae</taxon>
        <taxon>Peronosclerospora</taxon>
    </lineage>
</organism>
<dbReference type="Proteomes" id="UP001163321">
    <property type="component" value="Chromosome 5"/>
</dbReference>
<evidence type="ECO:0000313" key="2">
    <source>
        <dbReference type="Proteomes" id="UP001163321"/>
    </source>
</evidence>
<reference evidence="1 2" key="1">
    <citation type="journal article" date="2022" name="bioRxiv">
        <title>The genome of the oomycete Peronosclerospora sorghi, a cosmopolitan pathogen of maize and sorghum, is inflated with dispersed pseudogenes.</title>
        <authorList>
            <person name="Fletcher K."/>
            <person name="Martin F."/>
            <person name="Isakeit T."/>
            <person name="Cavanaugh K."/>
            <person name="Magill C."/>
            <person name="Michelmore R."/>
        </authorList>
    </citation>
    <scope>NUCLEOTIDE SEQUENCE [LARGE SCALE GENOMIC DNA]</scope>
    <source>
        <strain evidence="1">P6</strain>
    </source>
</reference>
<accession>A0ACC0W057</accession>
<name>A0ACC0W057_9STRA</name>
<comment type="caution">
    <text evidence="1">The sequence shown here is derived from an EMBL/GenBank/DDBJ whole genome shotgun (WGS) entry which is preliminary data.</text>
</comment>
<keyword evidence="2" id="KW-1185">Reference proteome</keyword>